<sequence length="104" mass="11299">MRAFVLISLLLCGCAGTQKADTNATTNATQIASNPQLAVNLWVADHPQINSTVQTERLNLRDGGYDVLLRSGAEHYLLRVEEKGDVWEVVSSAPCDADFLIPSL</sequence>
<name>A0A5B8Y0M2_9DELT</name>
<evidence type="ECO:0000256" key="1">
    <source>
        <dbReference type="SAM" id="SignalP"/>
    </source>
</evidence>
<keyword evidence="1" id="KW-0732">Signal</keyword>
<evidence type="ECO:0000313" key="3">
    <source>
        <dbReference type="Proteomes" id="UP000321595"/>
    </source>
</evidence>
<dbReference type="KEGG" id="bbae:FRD01_18585"/>
<feature type="chain" id="PRO_5022875952" description="Lipoprotein" evidence="1">
    <location>
        <begin position="21"/>
        <end position="104"/>
    </location>
</feature>
<evidence type="ECO:0000313" key="2">
    <source>
        <dbReference type="EMBL" id="QED29209.1"/>
    </source>
</evidence>
<dbReference type="AlphaFoldDB" id="A0A5B8Y0M2"/>
<keyword evidence="3" id="KW-1185">Reference proteome</keyword>
<reference evidence="2 3" key="1">
    <citation type="submission" date="2019-08" db="EMBL/GenBank/DDBJ databases">
        <authorList>
            <person name="Liang Q."/>
        </authorList>
    </citation>
    <scope>NUCLEOTIDE SEQUENCE [LARGE SCALE GENOMIC DNA]</scope>
    <source>
        <strain evidence="2 3">V1718</strain>
    </source>
</reference>
<accession>A0A5B8Y0M2</accession>
<gene>
    <name evidence="2" type="ORF">FRD01_18585</name>
</gene>
<dbReference type="Proteomes" id="UP000321595">
    <property type="component" value="Chromosome"/>
</dbReference>
<evidence type="ECO:0008006" key="4">
    <source>
        <dbReference type="Google" id="ProtNLM"/>
    </source>
</evidence>
<dbReference type="RefSeq" id="WP_146962416.1">
    <property type="nucleotide sequence ID" value="NZ_CP042467.1"/>
</dbReference>
<organism evidence="2 3">
    <name type="scientific">Microvenator marinus</name>
    <dbReference type="NCBI Taxonomy" id="2600177"/>
    <lineage>
        <taxon>Bacteria</taxon>
        <taxon>Deltaproteobacteria</taxon>
        <taxon>Bradymonadales</taxon>
        <taxon>Microvenatoraceae</taxon>
        <taxon>Microvenator</taxon>
    </lineage>
</organism>
<dbReference type="EMBL" id="CP042467">
    <property type="protein sequence ID" value="QED29209.1"/>
    <property type="molecule type" value="Genomic_DNA"/>
</dbReference>
<proteinExistence type="predicted"/>
<protein>
    <recommendedName>
        <fullName evidence="4">Lipoprotein</fullName>
    </recommendedName>
</protein>
<feature type="signal peptide" evidence="1">
    <location>
        <begin position="1"/>
        <end position="20"/>
    </location>
</feature>